<organism evidence="1 2">
    <name type="scientific">Aphis glycines</name>
    <name type="common">Soybean aphid</name>
    <dbReference type="NCBI Taxonomy" id="307491"/>
    <lineage>
        <taxon>Eukaryota</taxon>
        <taxon>Metazoa</taxon>
        <taxon>Ecdysozoa</taxon>
        <taxon>Arthropoda</taxon>
        <taxon>Hexapoda</taxon>
        <taxon>Insecta</taxon>
        <taxon>Pterygota</taxon>
        <taxon>Neoptera</taxon>
        <taxon>Paraneoptera</taxon>
        <taxon>Hemiptera</taxon>
        <taxon>Sternorrhyncha</taxon>
        <taxon>Aphidomorpha</taxon>
        <taxon>Aphidoidea</taxon>
        <taxon>Aphididae</taxon>
        <taxon>Aphidini</taxon>
        <taxon>Aphis</taxon>
        <taxon>Aphis</taxon>
    </lineage>
</organism>
<protein>
    <submittedName>
        <fullName evidence="1">Uncharacterized protein</fullName>
    </submittedName>
</protein>
<dbReference type="EMBL" id="VYZN01000046">
    <property type="protein sequence ID" value="KAE9529159.1"/>
    <property type="molecule type" value="Genomic_DNA"/>
</dbReference>
<dbReference type="Proteomes" id="UP000475862">
    <property type="component" value="Unassembled WGS sequence"/>
</dbReference>
<evidence type="ECO:0000313" key="1">
    <source>
        <dbReference type="EMBL" id="KAE9529159.1"/>
    </source>
</evidence>
<gene>
    <name evidence="1" type="ORF">AGLY_011955</name>
</gene>
<reference evidence="1 2" key="1">
    <citation type="submission" date="2019-08" db="EMBL/GenBank/DDBJ databases">
        <title>The genome of the soybean aphid Biotype 1, its phylome, world population structure and adaptation to the North American continent.</title>
        <authorList>
            <person name="Giordano R."/>
            <person name="Donthu R.K."/>
            <person name="Hernandez A.G."/>
            <person name="Wright C.L."/>
            <person name="Zimin A.V."/>
        </authorList>
    </citation>
    <scope>NUCLEOTIDE SEQUENCE [LARGE SCALE GENOMIC DNA]</scope>
    <source>
        <tissue evidence="1">Whole aphids</tissue>
    </source>
</reference>
<accession>A0A6G0TAJ1</accession>
<sequence length="203" mass="24608">MYVLIYYNVNHKCLYIVHLIILKSINCVVPQYNDQLIPHDQSSKKSRIQRDIVMIPDDNLTNENKYLSEDTIRHIEKYPFEHSEREVYEYFLRRHSSFVLREVRLYFKDIDCIFCSLECASHFNQEYYGSNLFNICFDAFHIMFKDIIKLQTYSERLRCMVCRKYTTVCDNQNLYAEPSEDYLFQVYLMYNYPEDLLQSTVHA</sequence>
<name>A0A6G0TAJ1_APHGL</name>
<proteinExistence type="predicted"/>
<dbReference type="AlphaFoldDB" id="A0A6G0TAJ1"/>
<comment type="caution">
    <text evidence="1">The sequence shown here is derived from an EMBL/GenBank/DDBJ whole genome shotgun (WGS) entry which is preliminary data.</text>
</comment>
<dbReference type="OrthoDB" id="6622647at2759"/>
<evidence type="ECO:0000313" key="2">
    <source>
        <dbReference type="Proteomes" id="UP000475862"/>
    </source>
</evidence>
<keyword evidence="2" id="KW-1185">Reference proteome</keyword>